<organism evidence="3 4">
    <name type="scientific">Planococcus plakortidis</name>
    <dbReference type="NCBI Taxonomy" id="1038856"/>
    <lineage>
        <taxon>Bacteria</taxon>
        <taxon>Bacillati</taxon>
        <taxon>Bacillota</taxon>
        <taxon>Bacilli</taxon>
        <taxon>Bacillales</taxon>
        <taxon>Caryophanaceae</taxon>
        <taxon>Planococcus</taxon>
    </lineage>
</organism>
<keyword evidence="3" id="KW-0645">Protease</keyword>
<dbReference type="KEGG" id="ppla:BBI15_10310"/>
<dbReference type="Gene3D" id="3.50.30.30">
    <property type="match status" value="1"/>
</dbReference>
<feature type="domain" description="Peptidase M28" evidence="2">
    <location>
        <begin position="264"/>
        <end position="463"/>
    </location>
</feature>
<accession>A0A1C7EA76</accession>
<dbReference type="Pfam" id="PF04389">
    <property type="entry name" value="Peptidase_M28"/>
    <property type="match status" value="1"/>
</dbReference>
<dbReference type="SUPFAM" id="SSF53187">
    <property type="entry name" value="Zn-dependent exopeptidases"/>
    <property type="match status" value="1"/>
</dbReference>
<evidence type="ECO:0000313" key="3">
    <source>
        <dbReference type="EMBL" id="ANU20581.1"/>
    </source>
</evidence>
<dbReference type="InterPro" id="IPR046450">
    <property type="entry name" value="PA_dom_sf"/>
</dbReference>
<protein>
    <submittedName>
        <fullName evidence="3">Aminopeptidase</fullName>
    </submittedName>
</protein>
<dbReference type="InterPro" id="IPR003137">
    <property type="entry name" value="PA_domain"/>
</dbReference>
<dbReference type="Gene3D" id="3.40.630.10">
    <property type="entry name" value="Zn peptidases"/>
    <property type="match status" value="1"/>
</dbReference>
<dbReference type="GO" id="GO:0008235">
    <property type="term" value="F:metalloexopeptidase activity"/>
    <property type="evidence" value="ECO:0007669"/>
    <property type="project" value="InterPro"/>
</dbReference>
<dbReference type="AlphaFoldDB" id="A0A1C7EA76"/>
<dbReference type="PANTHER" id="PTHR12147">
    <property type="entry name" value="METALLOPEPTIDASE M28 FAMILY MEMBER"/>
    <property type="match status" value="1"/>
</dbReference>
<evidence type="ECO:0000259" key="2">
    <source>
        <dbReference type="Pfam" id="PF04389"/>
    </source>
</evidence>
<dbReference type="InterPro" id="IPR045175">
    <property type="entry name" value="M28_fam"/>
</dbReference>
<keyword evidence="3" id="KW-0031">Aminopeptidase</keyword>
<dbReference type="InterPro" id="IPR007484">
    <property type="entry name" value="Peptidase_M28"/>
</dbReference>
<feature type="domain" description="PA" evidence="1">
    <location>
        <begin position="149"/>
        <end position="238"/>
    </location>
</feature>
<dbReference type="GO" id="GO:0006508">
    <property type="term" value="P:proteolysis"/>
    <property type="evidence" value="ECO:0007669"/>
    <property type="project" value="InterPro"/>
</dbReference>
<dbReference type="Proteomes" id="UP000092650">
    <property type="component" value="Chromosome"/>
</dbReference>
<evidence type="ECO:0000259" key="1">
    <source>
        <dbReference type="Pfam" id="PF02225"/>
    </source>
</evidence>
<dbReference type="RefSeq" id="WP_068870733.1">
    <property type="nucleotide sequence ID" value="NZ_CP016539.2"/>
</dbReference>
<evidence type="ECO:0000313" key="4">
    <source>
        <dbReference type="Proteomes" id="UP000092650"/>
    </source>
</evidence>
<keyword evidence="3" id="KW-0378">Hydrolase</keyword>
<dbReference type="PANTHER" id="PTHR12147:SF26">
    <property type="entry name" value="PEPTIDASE M28 DOMAIN-CONTAINING PROTEIN"/>
    <property type="match status" value="1"/>
</dbReference>
<gene>
    <name evidence="3" type="ORF">BBI15_10310</name>
</gene>
<dbReference type="SUPFAM" id="SSF52025">
    <property type="entry name" value="PA domain"/>
    <property type="match status" value="1"/>
</dbReference>
<dbReference type="STRING" id="1038856.BBI15_10310"/>
<keyword evidence="4" id="KW-1185">Reference proteome</keyword>
<dbReference type="EMBL" id="CP016539">
    <property type="protein sequence ID" value="ANU20581.1"/>
    <property type="molecule type" value="Genomic_DNA"/>
</dbReference>
<dbReference type="Pfam" id="PF02225">
    <property type="entry name" value="PA"/>
    <property type="match status" value="1"/>
</dbReference>
<dbReference type="GO" id="GO:0004177">
    <property type="term" value="F:aminopeptidase activity"/>
    <property type="evidence" value="ECO:0007669"/>
    <property type="project" value="UniProtKB-KW"/>
</dbReference>
<sequence length="481" mass="51262">MKKDHLSGEVKTTGLKKKFLSYTLAGALVLSVSPMALPVAGSGAANVAYAANGNSGAAHDQKIVNRVDAEQAIEHIRYLSEEIGSRPGGLEGEKEAADYVANTLQGLGFDVEYQYFPVADQYIGEAAFSGGTVWEMGAAPNGKVSQQAVEAPVIYVEGGVSAADFPSDTEGKIVLLTRESSNAAYRTQVDNAVEAGAAGVILQSVVGGRGNYGSTFNPNLAKSYDVPVYGAAYIQGEWLKEQLADGAVSLNLTATHYEDLESVNVIATKKAKSKQADAKEVLLTAHMDSVVGAPGANDNASGVGLMLELARVFKSYNTDKDMKFIAFGSEERGLLGARYYIDQLTQAERDKIEAVYNPDMVATSYEKAENLYAMTVDGSSNIVTESTVAAGARLGNSDILPGQFGSSDHVPFHNAGIPAALFIWMGIDSWNPLIYHIEKVYHTPQDTIEDNVSEERMQSALEVIGAGLFDVVRKDVPGVKH</sequence>
<reference evidence="3" key="1">
    <citation type="submission" date="2016-10" db="EMBL/GenBank/DDBJ databases">
        <authorList>
            <person name="See-Too W.S."/>
        </authorList>
    </citation>
    <scope>NUCLEOTIDE SEQUENCE [LARGE SCALE GENOMIC DNA]</scope>
    <source>
        <strain evidence="3">DSM 23997</strain>
    </source>
</reference>
<proteinExistence type="predicted"/>
<name>A0A1C7EA76_9BACL</name>